<feature type="compositionally biased region" description="Basic residues" evidence="1">
    <location>
        <begin position="102"/>
        <end position="115"/>
    </location>
</feature>
<feature type="compositionally biased region" description="Basic and acidic residues" evidence="1">
    <location>
        <begin position="67"/>
        <end position="82"/>
    </location>
</feature>
<feature type="compositionally biased region" description="Gly residues" evidence="1">
    <location>
        <begin position="147"/>
        <end position="158"/>
    </location>
</feature>
<feature type="non-terminal residue" evidence="2">
    <location>
        <position position="230"/>
    </location>
</feature>
<evidence type="ECO:0000256" key="1">
    <source>
        <dbReference type="SAM" id="MobiDB-lite"/>
    </source>
</evidence>
<gene>
    <name evidence="2" type="ORF">AVDCRST_MAG04-2399</name>
</gene>
<organism evidence="2">
    <name type="scientific">uncultured Acetobacteraceae bacterium</name>
    <dbReference type="NCBI Taxonomy" id="169975"/>
    <lineage>
        <taxon>Bacteria</taxon>
        <taxon>Pseudomonadati</taxon>
        <taxon>Pseudomonadota</taxon>
        <taxon>Alphaproteobacteria</taxon>
        <taxon>Acetobacterales</taxon>
        <taxon>Acetobacteraceae</taxon>
        <taxon>environmental samples</taxon>
    </lineage>
</organism>
<sequence length="230" mass="23260">EAGRRPRGGRLPRGGRGGRHGAGLPADAPARRGHARRPGAVVPSRPGDGRRPRRGRRAGRRRPPPPRRHDLSGGVADRDRGAHRVGVRSVLRAAGAGLAQHAPRRAQRPHRRRTAARGVPLPGNGGARAAPRFGEPRHPAPGRRPGRGGGAALGGIGGRARRHGAVGDRGVAGRPAPSHGARGGNGASGAGRGPPPDRPARGVPAPGPRLPRRPEGPAGAAAGADSNGGL</sequence>
<feature type="region of interest" description="Disordered" evidence="1">
    <location>
        <begin position="1"/>
        <end position="230"/>
    </location>
</feature>
<dbReference type="EMBL" id="CADCTL010000166">
    <property type="protein sequence ID" value="CAA9255413.1"/>
    <property type="molecule type" value="Genomic_DNA"/>
</dbReference>
<name>A0A6J4IPH5_9PROT</name>
<protein>
    <submittedName>
        <fullName evidence="2">Uncharacterized protein</fullName>
    </submittedName>
</protein>
<feature type="compositionally biased region" description="Gly residues" evidence="1">
    <location>
        <begin position="181"/>
        <end position="192"/>
    </location>
</feature>
<feature type="compositionally biased region" description="Basic residues" evidence="1">
    <location>
        <begin position="1"/>
        <end position="10"/>
    </location>
</feature>
<dbReference type="AlphaFoldDB" id="A0A6J4IPH5"/>
<proteinExistence type="predicted"/>
<feature type="non-terminal residue" evidence="2">
    <location>
        <position position="1"/>
    </location>
</feature>
<reference evidence="2" key="1">
    <citation type="submission" date="2020-02" db="EMBL/GenBank/DDBJ databases">
        <authorList>
            <person name="Meier V. D."/>
        </authorList>
    </citation>
    <scope>NUCLEOTIDE SEQUENCE</scope>
    <source>
        <strain evidence="2">AVDCRST_MAG04</strain>
    </source>
</reference>
<accession>A0A6J4IPH5</accession>
<feature type="compositionally biased region" description="Basic residues" evidence="1">
    <location>
        <begin position="51"/>
        <end position="66"/>
    </location>
</feature>
<evidence type="ECO:0000313" key="2">
    <source>
        <dbReference type="EMBL" id="CAA9255413.1"/>
    </source>
</evidence>